<accession>A0ABW0HYA8</accession>
<proteinExistence type="predicted"/>
<dbReference type="RefSeq" id="WP_378136481.1">
    <property type="nucleotide sequence ID" value="NZ_JBHSMI010000029.1"/>
</dbReference>
<protein>
    <recommendedName>
        <fullName evidence="3">ABC transporter ATP-binding protein</fullName>
    </recommendedName>
</protein>
<comment type="caution">
    <text evidence="1">The sequence shown here is derived from an EMBL/GenBank/DDBJ whole genome shotgun (WGS) entry which is preliminary data.</text>
</comment>
<evidence type="ECO:0008006" key="3">
    <source>
        <dbReference type="Google" id="ProtNLM"/>
    </source>
</evidence>
<sequence length="118" mass="13168">MDVIPRTIVLSSHLIDEIAKVVENIVIVEGGNVLLNDDADAIRSKSFMLKGSKEAMEKWTSEKRVIYREAYGNSILAAVFDSFDEEDRALAHDQGISIEGLPLQKFFAYLIDGGEHIE</sequence>
<evidence type="ECO:0000313" key="2">
    <source>
        <dbReference type="Proteomes" id="UP001596113"/>
    </source>
</evidence>
<dbReference type="Proteomes" id="UP001596113">
    <property type="component" value="Unassembled WGS sequence"/>
</dbReference>
<dbReference type="EMBL" id="JBHSMI010000029">
    <property type="protein sequence ID" value="MFC5405333.1"/>
    <property type="molecule type" value="Genomic_DNA"/>
</dbReference>
<reference evidence="2" key="1">
    <citation type="journal article" date="2019" name="Int. J. Syst. Evol. Microbiol.">
        <title>The Global Catalogue of Microorganisms (GCM) 10K type strain sequencing project: providing services to taxonomists for standard genome sequencing and annotation.</title>
        <authorList>
            <consortium name="The Broad Institute Genomics Platform"/>
            <consortium name="The Broad Institute Genome Sequencing Center for Infectious Disease"/>
            <person name="Wu L."/>
            <person name="Ma J."/>
        </authorList>
    </citation>
    <scope>NUCLEOTIDE SEQUENCE [LARGE SCALE GENOMIC DNA]</scope>
    <source>
        <strain evidence="2">CGMCC 1.18575</strain>
    </source>
</reference>
<gene>
    <name evidence="1" type="ORF">ACFPOF_21535</name>
</gene>
<organism evidence="1 2">
    <name type="scientific">Cohnella soli</name>
    <dbReference type="NCBI Taxonomy" id="425005"/>
    <lineage>
        <taxon>Bacteria</taxon>
        <taxon>Bacillati</taxon>
        <taxon>Bacillota</taxon>
        <taxon>Bacilli</taxon>
        <taxon>Bacillales</taxon>
        <taxon>Paenibacillaceae</taxon>
        <taxon>Cohnella</taxon>
    </lineage>
</organism>
<name>A0ABW0HYA8_9BACL</name>
<keyword evidence="2" id="KW-1185">Reference proteome</keyword>
<evidence type="ECO:0000313" key="1">
    <source>
        <dbReference type="EMBL" id="MFC5405333.1"/>
    </source>
</evidence>